<evidence type="ECO:0000313" key="5">
    <source>
        <dbReference type="Proteomes" id="UP000663852"/>
    </source>
</evidence>
<dbReference type="Proteomes" id="UP000663828">
    <property type="component" value="Unassembled WGS sequence"/>
</dbReference>
<proteinExistence type="predicted"/>
<name>A0A813PAF1_ADIRI</name>
<keyword evidence="4" id="KW-1185">Reference proteome</keyword>
<feature type="chain" id="PRO_5036409108" evidence="1">
    <location>
        <begin position="23"/>
        <end position="84"/>
    </location>
</feature>
<dbReference type="AlphaFoldDB" id="A0A813PAF1"/>
<reference evidence="2" key="1">
    <citation type="submission" date="2021-02" db="EMBL/GenBank/DDBJ databases">
        <authorList>
            <person name="Nowell W R."/>
        </authorList>
    </citation>
    <scope>NUCLEOTIDE SEQUENCE</scope>
</reference>
<dbReference type="EMBL" id="CAJNOR010002536">
    <property type="protein sequence ID" value="CAF1308075.1"/>
    <property type="molecule type" value="Genomic_DNA"/>
</dbReference>
<gene>
    <name evidence="2" type="ORF">EDS130_LOCUS2335</name>
    <name evidence="3" type="ORF">XAT740_LOCUS29230</name>
</gene>
<dbReference type="OrthoDB" id="9994703at2759"/>
<protein>
    <submittedName>
        <fullName evidence="2">Uncharacterized protein</fullName>
    </submittedName>
</protein>
<organism evidence="2 5">
    <name type="scientific">Adineta ricciae</name>
    <name type="common">Rotifer</name>
    <dbReference type="NCBI Taxonomy" id="249248"/>
    <lineage>
        <taxon>Eukaryota</taxon>
        <taxon>Metazoa</taxon>
        <taxon>Spiralia</taxon>
        <taxon>Gnathifera</taxon>
        <taxon>Rotifera</taxon>
        <taxon>Eurotatoria</taxon>
        <taxon>Bdelloidea</taxon>
        <taxon>Adinetida</taxon>
        <taxon>Adinetidae</taxon>
        <taxon>Adineta</taxon>
    </lineage>
</organism>
<dbReference type="Proteomes" id="UP000663852">
    <property type="component" value="Unassembled WGS sequence"/>
</dbReference>
<evidence type="ECO:0000313" key="2">
    <source>
        <dbReference type="EMBL" id="CAF0751911.1"/>
    </source>
</evidence>
<comment type="caution">
    <text evidence="2">The sequence shown here is derived from an EMBL/GenBank/DDBJ whole genome shotgun (WGS) entry which is preliminary data.</text>
</comment>
<sequence length="84" mass="9341">MANIRVFACVFLVLVMLTCVSARPQHRDRLRDYEKRLFSSCADLGASCSNSLFGTKCCGNYNCHDITKKCVKSSGSWVGDRNGK</sequence>
<evidence type="ECO:0000313" key="3">
    <source>
        <dbReference type="EMBL" id="CAF1308075.1"/>
    </source>
</evidence>
<keyword evidence="1" id="KW-0732">Signal</keyword>
<accession>A0A813PAF1</accession>
<feature type="signal peptide" evidence="1">
    <location>
        <begin position="1"/>
        <end position="22"/>
    </location>
</feature>
<evidence type="ECO:0000313" key="4">
    <source>
        <dbReference type="Proteomes" id="UP000663828"/>
    </source>
</evidence>
<evidence type="ECO:0000256" key="1">
    <source>
        <dbReference type="SAM" id="SignalP"/>
    </source>
</evidence>
<dbReference type="EMBL" id="CAJNOJ010000005">
    <property type="protein sequence ID" value="CAF0751911.1"/>
    <property type="molecule type" value="Genomic_DNA"/>
</dbReference>